<dbReference type="SUPFAM" id="SSF82693">
    <property type="entry name" value="Multidrug efflux transporter AcrB pore domain, PN1, PN2, PC1 and PC2 subdomains"/>
    <property type="match status" value="2"/>
</dbReference>
<dbReference type="PANTHER" id="PTHR32063:SF18">
    <property type="entry name" value="CATION EFFLUX SYSTEM PROTEIN"/>
    <property type="match status" value="1"/>
</dbReference>
<gene>
    <name evidence="2" type="primary">ttgH_2</name>
    <name evidence="2" type="ORF">Pla22_44640</name>
</gene>
<organism evidence="2 3">
    <name type="scientific">Rubripirellula amarantea</name>
    <dbReference type="NCBI Taxonomy" id="2527999"/>
    <lineage>
        <taxon>Bacteria</taxon>
        <taxon>Pseudomonadati</taxon>
        <taxon>Planctomycetota</taxon>
        <taxon>Planctomycetia</taxon>
        <taxon>Pirellulales</taxon>
        <taxon>Pirellulaceae</taxon>
        <taxon>Rubripirellula</taxon>
    </lineage>
</organism>
<dbReference type="PRINTS" id="PR00702">
    <property type="entry name" value="ACRIFLAVINRP"/>
</dbReference>
<feature type="transmembrane region" description="Helical" evidence="1">
    <location>
        <begin position="958"/>
        <end position="978"/>
    </location>
</feature>
<feature type="transmembrane region" description="Helical" evidence="1">
    <location>
        <begin position="450"/>
        <end position="475"/>
    </location>
</feature>
<dbReference type="Gene3D" id="3.30.70.1320">
    <property type="entry name" value="Multidrug efflux transporter AcrB pore domain like"/>
    <property type="match status" value="1"/>
</dbReference>
<keyword evidence="1" id="KW-0812">Transmembrane</keyword>
<evidence type="ECO:0000313" key="2">
    <source>
        <dbReference type="EMBL" id="TWT49270.1"/>
    </source>
</evidence>
<dbReference type="AlphaFoldDB" id="A0A5C5WF43"/>
<dbReference type="Proteomes" id="UP000316598">
    <property type="component" value="Unassembled WGS sequence"/>
</dbReference>
<dbReference type="InterPro" id="IPR001036">
    <property type="entry name" value="Acrflvin-R"/>
</dbReference>
<feature type="transmembrane region" description="Helical" evidence="1">
    <location>
        <begin position="357"/>
        <end position="376"/>
    </location>
</feature>
<dbReference type="Gene3D" id="3.30.70.1430">
    <property type="entry name" value="Multidrug efflux transporter AcrB pore domain"/>
    <property type="match status" value="2"/>
</dbReference>
<keyword evidence="1" id="KW-0472">Membrane</keyword>
<feature type="transmembrane region" description="Helical" evidence="1">
    <location>
        <begin position="990"/>
        <end position="1013"/>
    </location>
</feature>
<comment type="caution">
    <text evidence="2">The sequence shown here is derived from an EMBL/GenBank/DDBJ whole genome shotgun (WGS) entry which is preliminary data.</text>
</comment>
<dbReference type="Gene3D" id="1.20.1640.10">
    <property type="entry name" value="Multidrug efflux transporter AcrB transmembrane domain"/>
    <property type="match status" value="2"/>
</dbReference>
<dbReference type="RefSeq" id="WP_146516807.1">
    <property type="nucleotide sequence ID" value="NZ_SJPI01000003.1"/>
</dbReference>
<keyword evidence="3" id="KW-1185">Reference proteome</keyword>
<dbReference type="Gene3D" id="3.30.2090.10">
    <property type="entry name" value="Multidrug efflux transporter AcrB TolC docking domain, DN and DC subdomains"/>
    <property type="match status" value="2"/>
</dbReference>
<reference evidence="2 3" key="1">
    <citation type="submission" date="2019-02" db="EMBL/GenBank/DDBJ databases">
        <title>Deep-cultivation of Planctomycetes and their phenomic and genomic characterization uncovers novel biology.</title>
        <authorList>
            <person name="Wiegand S."/>
            <person name="Jogler M."/>
            <person name="Boedeker C."/>
            <person name="Pinto D."/>
            <person name="Vollmers J."/>
            <person name="Rivas-Marin E."/>
            <person name="Kohn T."/>
            <person name="Peeters S.H."/>
            <person name="Heuer A."/>
            <person name="Rast P."/>
            <person name="Oberbeckmann S."/>
            <person name="Bunk B."/>
            <person name="Jeske O."/>
            <person name="Meyerdierks A."/>
            <person name="Storesund J.E."/>
            <person name="Kallscheuer N."/>
            <person name="Luecker S."/>
            <person name="Lage O.M."/>
            <person name="Pohl T."/>
            <person name="Merkel B.J."/>
            <person name="Hornburger P."/>
            <person name="Mueller R.-W."/>
            <person name="Bruemmer F."/>
            <person name="Labrenz M."/>
            <person name="Spormann A.M."/>
            <person name="Op Den Camp H."/>
            <person name="Overmann J."/>
            <person name="Amann R."/>
            <person name="Jetten M.S.M."/>
            <person name="Mascher T."/>
            <person name="Medema M.H."/>
            <person name="Devos D.P."/>
            <person name="Kaster A.-K."/>
            <person name="Ovreas L."/>
            <person name="Rohde M."/>
            <person name="Galperin M.Y."/>
            <person name="Jogler C."/>
        </authorList>
    </citation>
    <scope>NUCLEOTIDE SEQUENCE [LARGE SCALE GENOMIC DNA]</scope>
    <source>
        <strain evidence="2 3">Pla22</strain>
    </source>
</reference>
<accession>A0A5C5WF43</accession>
<feature type="transmembrane region" description="Helical" evidence="1">
    <location>
        <begin position="1077"/>
        <end position="1103"/>
    </location>
</feature>
<keyword evidence="1" id="KW-1133">Transmembrane helix</keyword>
<feature type="transmembrane region" description="Helical" evidence="1">
    <location>
        <begin position="1052"/>
        <end position="1071"/>
    </location>
</feature>
<feature type="transmembrane region" description="Helical" evidence="1">
    <location>
        <begin position="383"/>
        <end position="403"/>
    </location>
</feature>
<name>A0A5C5WF43_9BACT</name>
<dbReference type="GO" id="GO:0005886">
    <property type="term" value="C:plasma membrane"/>
    <property type="evidence" value="ECO:0007669"/>
    <property type="project" value="TreeGrafter"/>
</dbReference>
<feature type="transmembrane region" description="Helical" evidence="1">
    <location>
        <begin position="12"/>
        <end position="30"/>
    </location>
</feature>
<protein>
    <submittedName>
        <fullName evidence="2">Toluene efflux pump membrane transporter TtgH</fullName>
    </submittedName>
</protein>
<dbReference type="Gene3D" id="3.30.70.1440">
    <property type="entry name" value="Multidrug efflux transporter AcrB pore domain"/>
    <property type="match status" value="1"/>
</dbReference>
<feature type="transmembrane region" description="Helical" evidence="1">
    <location>
        <begin position="932"/>
        <end position="951"/>
    </location>
</feature>
<dbReference type="InterPro" id="IPR027463">
    <property type="entry name" value="AcrB_DN_DC_subdom"/>
</dbReference>
<dbReference type="Pfam" id="PF00873">
    <property type="entry name" value="ACR_tran"/>
    <property type="match status" value="1"/>
</dbReference>
<dbReference type="EMBL" id="SJPI01000003">
    <property type="protein sequence ID" value="TWT49270.1"/>
    <property type="molecule type" value="Genomic_DNA"/>
</dbReference>
<dbReference type="OrthoDB" id="9757876at2"/>
<dbReference type="SUPFAM" id="SSF82866">
    <property type="entry name" value="Multidrug efflux transporter AcrB transmembrane domain"/>
    <property type="match status" value="2"/>
</dbReference>
<evidence type="ECO:0000256" key="1">
    <source>
        <dbReference type="SAM" id="Phobius"/>
    </source>
</evidence>
<dbReference type="PANTHER" id="PTHR32063">
    <property type="match status" value="1"/>
</dbReference>
<evidence type="ECO:0000313" key="3">
    <source>
        <dbReference type="Proteomes" id="UP000316598"/>
    </source>
</evidence>
<dbReference type="GO" id="GO:0042910">
    <property type="term" value="F:xenobiotic transmembrane transporter activity"/>
    <property type="evidence" value="ECO:0007669"/>
    <property type="project" value="TreeGrafter"/>
</dbReference>
<sequence length="1113" mass="122415">MNLSEIAIKHRPIVYTFVGLWTAWGLYTFFNMPRREDPNFTIRTCVVSTQWPGTPTVQVEELVTDKLEEELDKIAEIDYLKSETTNGQSVIYVNLTDDILPRDIQQVWDKVRAKVDLVPMPADNVHPIVNDEFGDTTILLLGVYQQPLDGETQIDDRNRYSPRELEIYADQVRDAVRLLPGVAKVDKYGVQDEAIYIETDLGSWAQINLTTSELKRMVADRNIVSSGGSIDTSNGKFNVKPGGEFDAMSEIESVSVAGVRSGQSYNQVSLADIGLTVKRDYVDPPQVICRFTDPKGTFPAVMLGLTMKSGGNIINVCESAMARVDRMVQVDQSLPRDLSVLPVSQASDNVSAKIDEVIGNVISAIVIVVVVVYLFVGLRTSLVMAANIPFVVLGSIAVIRMFGVELEQISLASIIIALGLLVDNAVQVCDQTRSNILQGMSPPKAAVEGAKTLMFPMLTGTLTTVAAFLPMLFALQGGAAEYVYSLPVTLSVTLLLSWFFAMTICVVLAAAIIRAPENPDLPNAPLPWLNYAFEKGRHRWRTWRSQRTNKTTKTSAPTDGNVILAFYDVTAHLALKFKWGVVAGSIALLLATMQLRVSSEFFPMDRRDQFYVNVRLPETSTIQQTDAIVRQVEDAIKKLSPWTDPEGNQVERLRAMRSMTAQGGSRWSLSVSPMPAAPNTAEILVRTSHSGWTESMIADLRHAVDVGDQVRGIRPIAGARVTTKRSQMGPPANPVELRVSGDGFADIAQMRRIADEIKLMLRDEPGTWDIADSWGIDSFQLDIDVDEEKANLSGVTNAAVADTLSAYFSGLQLTEFRQRDHVVPVYFRLRPEDRRDLSGLGAAYVEGSNGKLPLNSFARVQPTWQPGKIERRSQNRTIEVSAEVEDGVSGNDVVLRIWKSERMKKLRESLPVGYSIEIGGSLEESQDSASQMMLSFGVSLLSIVLILVIQYNGWSKTLVILTTLPLAVIGAWFGLWLTDNPLGFMPQLGLLSLFGIVLNTGIIFIEFADILVLQKRELLVESNSADGPIVGLTRQEFRECLVAAGKQRMLPIFLTTATTVGGLLPLALSGGPLWEGMAWLMICGLIVATLLTLYVVPALYAIIVETLGIKPVS</sequence>
<proteinExistence type="predicted"/>
<dbReference type="SUPFAM" id="SSF82714">
    <property type="entry name" value="Multidrug efflux transporter AcrB TolC docking domain, DN and DC subdomains"/>
    <property type="match status" value="1"/>
</dbReference>